<name>A0ABQ3VWU5_9LACO</name>
<evidence type="ECO:0008006" key="4">
    <source>
        <dbReference type="Google" id="ProtNLM"/>
    </source>
</evidence>
<dbReference type="Proteomes" id="UP000604765">
    <property type="component" value="Unassembled WGS sequence"/>
</dbReference>
<organism evidence="2 3">
    <name type="scientific">Lentilactobacillus fungorum</name>
    <dbReference type="NCBI Taxonomy" id="2201250"/>
    <lineage>
        <taxon>Bacteria</taxon>
        <taxon>Bacillati</taxon>
        <taxon>Bacillota</taxon>
        <taxon>Bacilli</taxon>
        <taxon>Lactobacillales</taxon>
        <taxon>Lactobacillaceae</taxon>
        <taxon>Lentilactobacillus</taxon>
    </lineage>
</organism>
<sequence>MQNPNSLYNLASTYQELQNRDDLDPEAIKDTLDSINDSMGNKIDNIASWIDSNNADIDFYAKKIKLLQQAKKSLENKNKSLNQYIVDSLDQANMKKIKTDNHIVTTRNYRASTVIDDVHDLPIDYIERVVTDKPKKKEIYDQLKAGEEVPGARLVPNRKAVIK</sequence>
<dbReference type="InterPro" id="IPR008840">
    <property type="entry name" value="Sipho_Gp157"/>
</dbReference>
<comment type="caution">
    <text evidence="2">The sequence shown here is derived from an EMBL/GenBank/DDBJ whole genome shotgun (WGS) entry which is preliminary data.</text>
</comment>
<protein>
    <recommendedName>
        <fullName evidence="4">Siphovirus Gp157 family protein</fullName>
    </recommendedName>
</protein>
<dbReference type="EMBL" id="BNJR01000004">
    <property type="protein sequence ID" value="GHP13005.1"/>
    <property type="molecule type" value="Genomic_DNA"/>
</dbReference>
<reference evidence="2 3" key="1">
    <citation type="journal article" date="2021" name="Int. J. Syst. Evol. Microbiol.">
        <title>Lentilactobacillus fungorum sp. nov., isolated from spent mushroom substrates.</title>
        <authorList>
            <person name="Tohno M."/>
            <person name="Tanizawa Y."/>
            <person name="Kojima Y."/>
            <person name="Sakamoto M."/>
            <person name="Ohkuma M."/>
            <person name="Kobayashi H."/>
        </authorList>
    </citation>
    <scope>NUCLEOTIDE SEQUENCE [LARGE SCALE GENOMIC DNA]</scope>
    <source>
        <strain evidence="2 3">YK48G</strain>
    </source>
</reference>
<feature type="coiled-coil region" evidence="1">
    <location>
        <begin position="57"/>
        <end position="87"/>
    </location>
</feature>
<evidence type="ECO:0000256" key="1">
    <source>
        <dbReference type="SAM" id="Coils"/>
    </source>
</evidence>
<keyword evidence="1" id="KW-0175">Coiled coil</keyword>
<dbReference type="RefSeq" id="WP_203629050.1">
    <property type="nucleotide sequence ID" value="NZ_BNJR01000004.1"/>
</dbReference>
<gene>
    <name evidence="2" type="ORF">YK48G_04300</name>
</gene>
<evidence type="ECO:0000313" key="2">
    <source>
        <dbReference type="EMBL" id="GHP13005.1"/>
    </source>
</evidence>
<evidence type="ECO:0000313" key="3">
    <source>
        <dbReference type="Proteomes" id="UP000604765"/>
    </source>
</evidence>
<dbReference type="Pfam" id="PF05565">
    <property type="entry name" value="Sipho_Gp157"/>
    <property type="match status" value="1"/>
</dbReference>
<keyword evidence="3" id="KW-1185">Reference proteome</keyword>
<accession>A0ABQ3VWU5</accession>
<proteinExistence type="predicted"/>